<gene>
    <name evidence="2" type="ORF">PAESOLCIP111_06066</name>
</gene>
<dbReference type="InterPro" id="IPR006059">
    <property type="entry name" value="SBP"/>
</dbReference>
<reference evidence="2" key="1">
    <citation type="submission" date="2021-06" db="EMBL/GenBank/DDBJ databases">
        <authorList>
            <person name="Criscuolo A."/>
        </authorList>
    </citation>
    <scope>NUCLEOTIDE SEQUENCE</scope>
    <source>
        <strain evidence="2">CIP111600</strain>
    </source>
</reference>
<dbReference type="PANTHER" id="PTHR43649:SF12">
    <property type="entry name" value="DIACETYLCHITOBIOSE BINDING PROTEIN DASA"/>
    <property type="match status" value="1"/>
</dbReference>
<evidence type="ECO:0000313" key="3">
    <source>
        <dbReference type="Proteomes" id="UP000693672"/>
    </source>
</evidence>
<evidence type="ECO:0000256" key="1">
    <source>
        <dbReference type="SAM" id="SignalP"/>
    </source>
</evidence>
<dbReference type="PROSITE" id="PS51257">
    <property type="entry name" value="PROKAR_LIPOPROTEIN"/>
    <property type="match status" value="1"/>
</dbReference>
<dbReference type="PANTHER" id="PTHR43649">
    <property type="entry name" value="ARABINOSE-BINDING PROTEIN-RELATED"/>
    <property type="match status" value="1"/>
</dbReference>
<organism evidence="2 3">
    <name type="scientific">Paenibacillus solanacearum</name>
    <dbReference type="NCBI Taxonomy" id="2048548"/>
    <lineage>
        <taxon>Bacteria</taxon>
        <taxon>Bacillati</taxon>
        <taxon>Bacillota</taxon>
        <taxon>Bacilli</taxon>
        <taxon>Bacillales</taxon>
        <taxon>Paenibacillaceae</taxon>
        <taxon>Paenibacillus</taxon>
    </lineage>
</organism>
<protein>
    <recommendedName>
        <fullName evidence="4">Extracellular solute-binding protein</fullName>
    </recommendedName>
</protein>
<feature type="chain" id="PRO_5037643667" description="Extracellular solute-binding protein" evidence="1">
    <location>
        <begin position="29"/>
        <end position="438"/>
    </location>
</feature>
<dbReference type="EMBL" id="CAJVAS010000053">
    <property type="protein sequence ID" value="CAG7650383.1"/>
    <property type="molecule type" value="Genomic_DNA"/>
</dbReference>
<comment type="caution">
    <text evidence="2">The sequence shown here is derived from an EMBL/GenBank/DDBJ whole genome shotgun (WGS) entry which is preliminary data.</text>
</comment>
<keyword evidence="1" id="KW-0732">Signal</keyword>
<dbReference type="InterPro" id="IPR050490">
    <property type="entry name" value="Bact_solute-bd_prot1"/>
</dbReference>
<accession>A0A916K9V8</accession>
<evidence type="ECO:0000313" key="2">
    <source>
        <dbReference type="EMBL" id="CAG7650383.1"/>
    </source>
</evidence>
<dbReference type="Proteomes" id="UP000693672">
    <property type="component" value="Unassembled WGS sequence"/>
</dbReference>
<evidence type="ECO:0008006" key="4">
    <source>
        <dbReference type="Google" id="ProtNLM"/>
    </source>
</evidence>
<dbReference type="AlphaFoldDB" id="A0A916K9V8"/>
<dbReference type="RefSeq" id="WP_218095747.1">
    <property type="nucleotide sequence ID" value="NZ_CAJVAS010000053.1"/>
</dbReference>
<proteinExistence type="predicted"/>
<feature type="signal peptide" evidence="1">
    <location>
        <begin position="1"/>
        <end position="28"/>
    </location>
</feature>
<sequence>MTNQLKKMTIPVLIAAIALSGCSSAVPAASGDTSKAAEPEFKVSTDPVTIKLFANTSLTDVEFQKFYVEPIKKKYPHITLEKLSGKLENLIVAGEVPDLILSDNDWHMPLIALDLPADLTDLLAKSKLDLSKFIPETVQAIRNLDPKGKELQGIPVGRNTGALFYNKDIFDKFGVPYPKDDMLWSEVLDMARKLTRLQDGVQYVGWDPRFPDHIMSPYTQAFVDPKTNKAIVDIPMYRKVLELFQANYEIPGVVNGKSYAYAAETFIKDKKLAMMADWVSKILTQILDADDDAAPNWDMVTNPTFEDRKGKGRHTLANMLIITKGSKHKEQAMQVIQHLVSKESQLYMARFSRIPALSDPEIEKVFGSENPKLKTKNTAALFKNPSSPTPTPNKYDKEVQELIRGMRAELALKKKDINTVLRETQEAADKKVAELMKQ</sequence>
<keyword evidence="3" id="KW-1185">Reference proteome</keyword>
<dbReference type="Pfam" id="PF01547">
    <property type="entry name" value="SBP_bac_1"/>
    <property type="match status" value="1"/>
</dbReference>
<name>A0A916K9V8_9BACL</name>